<gene>
    <name evidence="11" type="primary">livH_2</name>
    <name evidence="11" type="ORF">MGLY_12530</name>
</gene>
<keyword evidence="8 10" id="KW-0472">Membrane</keyword>
<dbReference type="GO" id="GO:0042941">
    <property type="term" value="P:D-alanine transmembrane transport"/>
    <property type="evidence" value="ECO:0007669"/>
    <property type="project" value="TreeGrafter"/>
</dbReference>
<dbReference type="GO" id="GO:0015190">
    <property type="term" value="F:L-leucine transmembrane transporter activity"/>
    <property type="evidence" value="ECO:0007669"/>
    <property type="project" value="TreeGrafter"/>
</dbReference>
<sequence length="297" mass="31606">MAGFLQQVINGLSLGSIYALIALGYTMVYGIIQLINFAHGDILMVGAYIGFFAVVYLKLNIWWAFIIAMAGASLLGVIIERVAYKPLRNAPRLAALITAIGMSLLLENGGLMVLGTDIRSYPGGIITNKQLPLSVLGMQLTATTLQLLILAVTVVMMVVLQYIVHYTRTGKAMRAVSHDPDAARLMGINVDNTISVTFALGSAFAAVAGILLGLYYNTIQPLMGIMPGLKAFVAAVIGGIGLIPGAMLGGFALGVFETMVSGYWSSKMRDPIVFILLILILLLKPAGLLGKNNTEKV</sequence>
<evidence type="ECO:0000256" key="5">
    <source>
        <dbReference type="ARBA" id="ARBA00022692"/>
    </source>
</evidence>
<keyword evidence="3" id="KW-1003">Cell membrane</keyword>
<evidence type="ECO:0000256" key="3">
    <source>
        <dbReference type="ARBA" id="ARBA00022475"/>
    </source>
</evidence>
<evidence type="ECO:0000256" key="10">
    <source>
        <dbReference type="SAM" id="Phobius"/>
    </source>
</evidence>
<keyword evidence="6" id="KW-0029">Amino-acid transport</keyword>
<dbReference type="GO" id="GO:0015192">
    <property type="term" value="F:L-phenylalanine transmembrane transporter activity"/>
    <property type="evidence" value="ECO:0007669"/>
    <property type="project" value="TreeGrafter"/>
</dbReference>
<evidence type="ECO:0000313" key="11">
    <source>
        <dbReference type="EMBL" id="QGP91905.1"/>
    </source>
</evidence>
<evidence type="ECO:0000313" key="12">
    <source>
        <dbReference type="Proteomes" id="UP000425916"/>
    </source>
</evidence>
<comment type="similarity">
    <text evidence="9">Belongs to the binding-protein-dependent transport system permease family. LivHM subfamily.</text>
</comment>
<feature type="transmembrane region" description="Helical" evidence="10">
    <location>
        <begin position="145"/>
        <end position="164"/>
    </location>
</feature>
<feature type="transmembrane region" description="Helical" evidence="10">
    <location>
        <begin position="194"/>
        <end position="216"/>
    </location>
</feature>
<feature type="transmembrane region" description="Helical" evidence="10">
    <location>
        <begin position="272"/>
        <end position="290"/>
    </location>
</feature>
<feature type="transmembrane region" description="Helical" evidence="10">
    <location>
        <begin position="12"/>
        <end position="32"/>
    </location>
</feature>
<keyword evidence="4" id="KW-0997">Cell inner membrane</keyword>
<dbReference type="GO" id="GO:0015188">
    <property type="term" value="F:L-isoleucine transmembrane transporter activity"/>
    <property type="evidence" value="ECO:0007669"/>
    <property type="project" value="TreeGrafter"/>
</dbReference>
<evidence type="ECO:0000256" key="4">
    <source>
        <dbReference type="ARBA" id="ARBA00022519"/>
    </source>
</evidence>
<evidence type="ECO:0000256" key="6">
    <source>
        <dbReference type="ARBA" id="ARBA00022970"/>
    </source>
</evidence>
<accession>A0A6I5ZQL9</accession>
<evidence type="ECO:0000256" key="2">
    <source>
        <dbReference type="ARBA" id="ARBA00022448"/>
    </source>
</evidence>
<dbReference type="CDD" id="cd06582">
    <property type="entry name" value="TM_PBP1_LivH_like"/>
    <property type="match status" value="1"/>
</dbReference>
<dbReference type="PANTHER" id="PTHR11795">
    <property type="entry name" value="BRANCHED-CHAIN AMINO ACID TRANSPORT SYSTEM PERMEASE PROTEIN LIVH"/>
    <property type="match status" value="1"/>
</dbReference>
<dbReference type="RefSeq" id="WP_170291198.1">
    <property type="nucleotide sequence ID" value="NZ_CP046244.1"/>
</dbReference>
<comment type="subcellular location">
    <subcellularLocation>
        <location evidence="1">Cell membrane</location>
        <topology evidence="1">Multi-pass membrane protein</topology>
    </subcellularLocation>
</comment>
<name>A0A6I5ZQL9_9FIRM</name>
<organism evidence="11 12">
    <name type="scientific">Neomoorella glycerini</name>
    <dbReference type="NCBI Taxonomy" id="55779"/>
    <lineage>
        <taxon>Bacteria</taxon>
        <taxon>Bacillati</taxon>
        <taxon>Bacillota</taxon>
        <taxon>Clostridia</taxon>
        <taxon>Neomoorellales</taxon>
        <taxon>Neomoorellaceae</taxon>
        <taxon>Neomoorella</taxon>
    </lineage>
</organism>
<protein>
    <submittedName>
        <fullName evidence="11">High-affinity branched-chain amino acid transport system permease protein LivH</fullName>
    </submittedName>
</protein>
<dbReference type="GO" id="GO:0015808">
    <property type="term" value="P:L-alanine transport"/>
    <property type="evidence" value="ECO:0007669"/>
    <property type="project" value="TreeGrafter"/>
</dbReference>
<dbReference type="InterPro" id="IPR052157">
    <property type="entry name" value="BCAA_transport_permease"/>
</dbReference>
<dbReference type="GO" id="GO:0005886">
    <property type="term" value="C:plasma membrane"/>
    <property type="evidence" value="ECO:0007669"/>
    <property type="project" value="UniProtKB-SubCell"/>
</dbReference>
<keyword evidence="5 10" id="KW-0812">Transmembrane</keyword>
<feature type="transmembrane region" description="Helical" evidence="10">
    <location>
        <begin position="231"/>
        <end position="260"/>
    </location>
</feature>
<evidence type="ECO:0000256" key="7">
    <source>
        <dbReference type="ARBA" id="ARBA00022989"/>
    </source>
</evidence>
<evidence type="ECO:0000256" key="8">
    <source>
        <dbReference type="ARBA" id="ARBA00023136"/>
    </source>
</evidence>
<dbReference type="AlphaFoldDB" id="A0A6I5ZQL9"/>
<dbReference type="GO" id="GO:1903806">
    <property type="term" value="P:L-isoleucine import across plasma membrane"/>
    <property type="evidence" value="ECO:0007669"/>
    <property type="project" value="TreeGrafter"/>
</dbReference>
<keyword evidence="12" id="KW-1185">Reference proteome</keyword>
<evidence type="ECO:0000256" key="9">
    <source>
        <dbReference type="ARBA" id="ARBA00037998"/>
    </source>
</evidence>
<dbReference type="InterPro" id="IPR001851">
    <property type="entry name" value="ABC_transp_permease"/>
</dbReference>
<proteinExistence type="inferred from homology"/>
<dbReference type="Pfam" id="PF02653">
    <property type="entry name" value="BPD_transp_2"/>
    <property type="match status" value="1"/>
</dbReference>
<reference evidence="11 12" key="1">
    <citation type="submission" date="2019-11" db="EMBL/GenBank/DDBJ databases">
        <title>Genome sequence of Moorella glycerini DSM11254.</title>
        <authorList>
            <person name="Poehlein A."/>
            <person name="Boeer T."/>
            <person name="Daniel R."/>
        </authorList>
    </citation>
    <scope>NUCLEOTIDE SEQUENCE [LARGE SCALE GENOMIC DNA]</scope>
    <source>
        <strain evidence="11 12">DSM 11254</strain>
    </source>
</reference>
<keyword evidence="7 10" id="KW-1133">Transmembrane helix</keyword>
<dbReference type="GO" id="GO:0005304">
    <property type="term" value="F:L-valine transmembrane transporter activity"/>
    <property type="evidence" value="ECO:0007669"/>
    <property type="project" value="TreeGrafter"/>
</dbReference>
<keyword evidence="2" id="KW-0813">Transport</keyword>
<dbReference type="EMBL" id="CP046244">
    <property type="protein sequence ID" value="QGP91905.1"/>
    <property type="molecule type" value="Genomic_DNA"/>
</dbReference>
<feature type="transmembrane region" description="Helical" evidence="10">
    <location>
        <begin position="39"/>
        <end position="57"/>
    </location>
</feature>
<feature type="transmembrane region" description="Helical" evidence="10">
    <location>
        <begin position="93"/>
        <end position="114"/>
    </location>
</feature>
<dbReference type="Proteomes" id="UP000425916">
    <property type="component" value="Chromosome"/>
</dbReference>
<evidence type="ECO:0000256" key="1">
    <source>
        <dbReference type="ARBA" id="ARBA00004651"/>
    </source>
</evidence>
<feature type="transmembrane region" description="Helical" evidence="10">
    <location>
        <begin position="63"/>
        <end position="84"/>
    </location>
</feature>
<dbReference type="PANTHER" id="PTHR11795:SF371">
    <property type="entry name" value="HIGH-AFFINITY BRANCHED-CHAIN AMINO ACID TRANSPORT SYSTEM PERMEASE PROTEIN LIVH"/>
    <property type="match status" value="1"/>
</dbReference>